<dbReference type="InParanoid" id="Q01T26"/>
<dbReference type="InterPro" id="IPR006311">
    <property type="entry name" value="TAT_signal"/>
</dbReference>
<organism evidence="2">
    <name type="scientific">Solibacter usitatus (strain Ellin6076)</name>
    <dbReference type="NCBI Taxonomy" id="234267"/>
    <lineage>
        <taxon>Bacteria</taxon>
        <taxon>Pseudomonadati</taxon>
        <taxon>Acidobacteriota</taxon>
        <taxon>Terriglobia</taxon>
        <taxon>Bryobacterales</taxon>
        <taxon>Solibacteraceae</taxon>
        <taxon>Candidatus Solibacter</taxon>
    </lineage>
</organism>
<accession>Q01T26</accession>
<protein>
    <submittedName>
        <fullName evidence="2">Uncharacterized protein</fullName>
    </submittedName>
</protein>
<dbReference type="AlphaFoldDB" id="Q01T26"/>
<dbReference type="PROSITE" id="PS51318">
    <property type="entry name" value="TAT"/>
    <property type="match status" value="1"/>
</dbReference>
<feature type="region of interest" description="Disordered" evidence="1">
    <location>
        <begin position="774"/>
        <end position="794"/>
    </location>
</feature>
<dbReference type="HOGENOM" id="CLU_333655_0_0_0"/>
<proteinExistence type="predicted"/>
<dbReference type="OrthoDB" id="99887at2"/>
<reference evidence="2" key="1">
    <citation type="submission" date="2006-10" db="EMBL/GenBank/DDBJ databases">
        <title>Complete sequence of Solibacter usitatus Ellin6076.</title>
        <authorList>
            <consortium name="US DOE Joint Genome Institute"/>
            <person name="Copeland A."/>
            <person name="Lucas S."/>
            <person name="Lapidus A."/>
            <person name="Barry K."/>
            <person name="Detter J.C."/>
            <person name="Glavina del Rio T."/>
            <person name="Hammon N."/>
            <person name="Israni S."/>
            <person name="Dalin E."/>
            <person name="Tice H."/>
            <person name="Pitluck S."/>
            <person name="Thompson L.S."/>
            <person name="Brettin T."/>
            <person name="Bruce D."/>
            <person name="Han C."/>
            <person name="Tapia R."/>
            <person name="Gilna P."/>
            <person name="Schmutz J."/>
            <person name="Larimer F."/>
            <person name="Land M."/>
            <person name="Hauser L."/>
            <person name="Kyrpides N."/>
            <person name="Mikhailova N."/>
            <person name="Janssen P.H."/>
            <person name="Kuske C.R."/>
            <person name="Richardson P."/>
        </authorList>
    </citation>
    <scope>NUCLEOTIDE SEQUENCE</scope>
    <source>
        <strain evidence="2">Ellin6076</strain>
    </source>
</reference>
<dbReference type="eggNOG" id="COG2173">
    <property type="taxonomic scope" value="Bacteria"/>
</dbReference>
<dbReference type="STRING" id="234267.Acid_6268"/>
<sequence length="883" mass="97547" precursor="true">MKQFQRRSFLKHAGRASAAGYLAGGLAAAAPARIVIVADPADKLASAGPVQWAIGELRRAVEAKGAACELVASAGAAGQFQTAVILGRQEPNLPAEAFRLAPAQQNGKPVVRASASDSRGLVYAITELADRVQHGSEPVAALALTAAIQEQPANAVRSINKAFVSDVEDKSWYYDRDYWRDYLTALATNRFNRFSLAFGWGYDFPRNVVGDYFHLPYPYLLEVPGYNVRVIPLEDGERERNLDALRFIAEQTAARGLDFQLALWTHAYQWTDSPRAQHRIEGLTPETHAAYCRDALALLLKTCPGITGLTLRVHGESGIPEGNYEFWRTLFQGIVRAGRPIEIDMHAKGIDQKMIDVAMETGMPVKISPKYWAEHQGMGYHQAAIRELEMPRPDEKVEGVFALSNGSRRFLRYGYGDLYQQGHKYGILFRIWAGTQRMLMWGDPATAAAYGHASHFCGASGMELCEPLFFKGRQGTGRPGGRCGYADASLNPKGGDWRKYEYTYRIWGRLLYDPKADPDQWRRYLRSAFGRGAAAAETALANASRILPLLTTSHQPSASNLGYWVEVPANMPMADGLPVPYGDTPTPKRFGTVSPMDPEMFSSVEEHSAELLAGSTSGKYSPIEIAQFFEDSCAKAAQALDASAAAVPSRDDPAFRRWQEDVLIQVAMGRFYADKLRAGVLFDLFRRTGDESAHERAVAAYRRARATWASMAERARSVYVPDLTYGDVPVRRGHWLDRLPAIDQDVAAIEKARFEAKPDASHPLLNEAMTQASGRPSRLSLPCSHTPPGSYQPGKPVGVTVRVNGAPSSVTLRYRQVNQAERWQSVPMQKNGDIYRAAIPAGYTESPFALQYYFHLRQGSAAALYPGFNEVFANQPYFVVPQA</sequence>
<evidence type="ECO:0000256" key="1">
    <source>
        <dbReference type="SAM" id="MobiDB-lite"/>
    </source>
</evidence>
<evidence type="ECO:0000313" key="2">
    <source>
        <dbReference type="EMBL" id="ABJ87194.1"/>
    </source>
</evidence>
<name>Q01T26_SOLUE</name>
<gene>
    <name evidence="2" type="ordered locus">Acid_6268</name>
</gene>
<dbReference type="KEGG" id="sus:Acid_6268"/>
<dbReference type="EMBL" id="CP000473">
    <property type="protein sequence ID" value="ABJ87194.1"/>
    <property type="molecule type" value="Genomic_DNA"/>
</dbReference>